<accession>A0ABS5SHE8</accession>
<evidence type="ECO:0000313" key="2">
    <source>
        <dbReference type="Proteomes" id="UP000756860"/>
    </source>
</evidence>
<organism evidence="1 2">
    <name type="scientific">Geomobilimonas luticola</name>
    <dbReference type="NCBI Taxonomy" id="1114878"/>
    <lineage>
        <taxon>Bacteria</taxon>
        <taxon>Pseudomonadati</taxon>
        <taxon>Thermodesulfobacteriota</taxon>
        <taxon>Desulfuromonadia</taxon>
        <taxon>Geobacterales</taxon>
        <taxon>Geobacteraceae</taxon>
        <taxon>Geomobilimonas</taxon>
    </lineage>
</organism>
<evidence type="ECO:0008006" key="3">
    <source>
        <dbReference type="Google" id="ProtNLM"/>
    </source>
</evidence>
<dbReference type="EMBL" id="JAHCVK010000022">
    <property type="protein sequence ID" value="MBT0654776.1"/>
    <property type="molecule type" value="Genomic_DNA"/>
</dbReference>
<evidence type="ECO:0000313" key="1">
    <source>
        <dbReference type="EMBL" id="MBT0654776.1"/>
    </source>
</evidence>
<name>A0ABS5SHE8_9BACT</name>
<dbReference type="RefSeq" id="WP_214176784.1">
    <property type="nucleotide sequence ID" value="NZ_JAHCVK010000022.1"/>
</dbReference>
<sequence>MTKADSLPSSDVLTVEQFAERLQVSRTTVFAWLKSGAILEGVHYFRLGRILRFRWQHDLFFNNRPLSNLEDAAASPLPLVDDPAQDFQRGEATVNNPPLPLARSAAPVINLDY</sequence>
<dbReference type="Proteomes" id="UP000756860">
    <property type="component" value="Unassembled WGS sequence"/>
</dbReference>
<reference evidence="1 2" key="1">
    <citation type="submission" date="2021-05" db="EMBL/GenBank/DDBJ databases">
        <title>The draft genome of Geobacter luticola JCM 17780.</title>
        <authorList>
            <person name="Xu Z."/>
            <person name="Masuda Y."/>
            <person name="Itoh H."/>
            <person name="Senoo K."/>
        </authorList>
    </citation>
    <scope>NUCLEOTIDE SEQUENCE [LARGE SCALE GENOMIC DNA]</scope>
    <source>
        <strain evidence="1 2">JCM 17780</strain>
    </source>
</reference>
<protein>
    <recommendedName>
        <fullName evidence="3">Helix-turn-helix domain-containing protein</fullName>
    </recommendedName>
</protein>
<gene>
    <name evidence="1" type="ORF">KI810_17140</name>
</gene>
<proteinExistence type="predicted"/>
<comment type="caution">
    <text evidence="1">The sequence shown here is derived from an EMBL/GenBank/DDBJ whole genome shotgun (WGS) entry which is preliminary data.</text>
</comment>
<keyword evidence="2" id="KW-1185">Reference proteome</keyword>